<dbReference type="eggNOG" id="arCOG04728">
    <property type="taxonomic scope" value="Archaea"/>
</dbReference>
<dbReference type="AlphaFoldDB" id="E7QXU1"/>
<evidence type="ECO:0000313" key="3">
    <source>
        <dbReference type="Proteomes" id="UP000003751"/>
    </source>
</evidence>
<dbReference type="EMBL" id="FRAN01000008">
    <property type="protein sequence ID" value="SHL56522.1"/>
    <property type="molecule type" value="Genomic_DNA"/>
</dbReference>
<keyword evidence="4" id="KW-1185">Reference proteome</keyword>
<reference evidence="4" key="3">
    <citation type="submission" date="2016-11" db="EMBL/GenBank/DDBJ databases">
        <authorList>
            <person name="Varghese N."/>
            <person name="Submissions S."/>
        </authorList>
    </citation>
    <scope>NUCLEOTIDE SEQUENCE [LARGE SCALE GENOMIC DNA]</scope>
    <source>
        <strain evidence="4">DX253</strain>
    </source>
</reference>
<evidence type="ECO:0000313" key="2">
    <source>
        <dbReference type="EMBL" id="SHL56522.1"/>
    </source>
</evidence>
<reference evidence="2" key="2">
    <citation type="submission" date="2016-11" db="EMBL/GenBank/DDBJ databases">
        <authorList>
            <person name="Jaros S."/>
            <person name="Januszkiewicz K."/>
            <person name="Wedrychowicz H."/>
        </authorList>
    </citation>
    <scope>NUCLEOTIDE SEQUENCE [LARGE SCALE GENOMIC DNA]</scope>
    <source>
        <strain evidence="2">DX253</strain>
    </source>
</reference>
<dbReference type="RefSeq" id="WP_007982228.1">
    <property type="nucleotide sequence ID" value="NZ_AEMG01000022.1"/>
</dbReference>
<dbReference type="Proteomes" id="UP000003751">
    <property type="component" value="Unassembled WGS sequence"/>
</dbReference>
<gene>
    <name evidence="2" type="ORF">SAMN05444342_4129</name>
    <name evidence="1" type="ORF">ZOD2009_18150</name>
</gene>
<proteinExistence type="predicted"/>
<sequence length="133" mass="14755">MRVRDAVEADGGRLAALADVPTEVMADVVHDRTVRVAESDGEIDAFVGFEADEETVHVTHLFGAEAACEHLLDEPIRFAEREAMPVEILLPEPETDIVAVAENVGFEESDPGPWFDGHRTRRFRLENPTTETE</sequence>
<evidence type="ECO:0000313" key="1">
    <source>
        <dbReference type="EMBL" id="EFW90642.1"/>
    </source>
</evidence>
<dbReference type="STRING" id="797209.GCA_000376445_02267"/>
<dbReference type="Proteomes" id="UP000184203">
    <property type="component" value="Unassembled WGS sequence"/>
</dbReference>
<name>E7QXU1_HALPU</name>
<reference evidence="1 3" key="1">
    <citation type="journal article" date="2014" name="ISME J.">
        <title>Trehalose/2-sulfotrehalose biosynthesis and glycine-betaine uptake are widely spread mechanisms for osmoadaptation in the Halobacteriales.</title>
        <authorList>
            <person name="Youssef N.H."/>
            <person name="Savage-Ashlock K.N."/>
            <person name="McCully A.L."/>
            <person name="Luedtke B."/>
            <person name="Shaw E.I."/>
            <person name="Hoff W.D."/>
            <person name="Elshahed M.S."/>
        </authorList>
    </citation>
    <scope>NUCLEOTIDE SEQUENCE [LARGE SCALE GENOMIC DNA]</scope>
    <source>
        <strain evidence="1 3">DX253</strain>
    </source>
</reference>
<evidence type="ECO:0000313" key="4">
    <source>
        <dbReference type="Proteomes" id="UP000184203"/>
    </source>
</evidence>
<protein>
    <recommendedName>
        <fullName evidence="5">N-acetyltransferase domain-containing protein</fullName>
    </recommendedName>
</protein>
<organism evidence="1 3">
    <name type="scientific">Haladaptatus paucihalophilus DX253</name>
    <dbReference type="NCBI Taxonomy" id="797209"/>
    <lineage>
        <taxon>Archaea</taxon>
        <taxon>Methanobacteriati</taxon>
        <taxon>Methanobacteriota</taxon>
        <taxon>Stenosarchaea group</taxon>
        <taxon>Halobacteria</taxon>
        <taxon>Halobacteriales</taxon>
        <taxon>Haladaptataceae</taxon>
        <taxon>Haladaptatus</taxon>
    </lineage>
</organism>
<dbReference type="OrthoDB" id="212869at2157"/>
<evidence type="ECO:0008006" key="5">
    <source>
        <dbReference type="Google" id="ProtNLM"/>
    </source>
</evidence>
<accession>E7QXU1</accession>
<dbReference type="EMBL" id="AEMG01000022">
    <property type="protein sequence ID" value="EFW90642.1"/>
    <property type="molecule type" value="Genomic_DNA"/>
</dbReference>
<dbReference type="PATRIC" id="fig|797209.4.peg.3553"/>